<dbReference type="EMBL" id="VOOS01000003">
    <property type="protein sequence ID" value="TXB65087.1"/>
    <property type="molecule type" value="Genomic_DNA"/>
</dbReference>
<dbReference type="OrthoDB" id="9789947at2"/>
<dbReference type="InterPro" id="IPR011882">
    <property type="entry name" value="PaaC"/>
</dbReference>
<dbReference type="FunFam" id="1.20.1260.10:FF:000012">
    <property type="entry name" value="1,2-phenylacetyl-CoA epoxidase, subunit C"/>
    <property type="match status" value="1"/>
</dbReference>
<dbReference type="SUPFAM" id="SSF47240">
    <property type="entry name" value="Ferritin-like"/>
    <property type="match status" value="1"/>
</dbReference>
<dbReference type="RefSeq" id="WP_147099823.1">
    <property type="nucleotide sequence ID" value="NZ_VOOS01000003.1"/>
</dbReference>
<comment type="caution">
    <text evidence="1">The sequence shown here is derived from an EMBL/GenBank/DDBJ whole genome shotgun (WGS) entry which is preliminary data.</text>
</comment>
<dbReference type="Gene3D" id="1.20.1260.10">
    <property type="match status" value="1"/>
</dbReference>
<dbReference type="PIRSF" id="PIRSF037834">
    <property type="entry name" value="PA_CoA_Oase3"/>
    <property type="match status" value="1"/>
</dbReference>
<dbReference type="GO" id="GO:0005829">
    <property type="term" value="C:cytosol"/>
    <property type="evidence" value="ECO:0007669"/>
    <property type="project" value="TreeGrafter"/>
</dbReference>
<dbReference type="InterPro" id="IPR052703">
    <property type="entry name" value="Aromatic_CoA_ox/epox"/>
</dbReference>
<dbReference type="AlphaFoldDB" id="A0A5C6RSH1"/>
<dbReference type="PANTHER" id="PTHR30458">
    <property type="entry name" value="PHENYLACETIC ACID DEGRADATION PROTEIN PAA"/>
    <property type="match status" value="1"/>
</dbReference>
<proteinExistence type="predicted"/>
<dbReference type="Proteomes" id="UP000321721">
    <property type="component" value="Unassembled WGS sequence"/>
</dbReference>
<sequence length="252" mass="28990">MTTNEALINYCLRLGDSSLILGQRMSEWCSNGPILEEDIAMTNVALDLIGQSRTMLTYAGKLEGKGRTEDDLAYKREEREFYNTLLSERPNGHFGDTVARNFLHSAFFYHLFQALKSSEDEMIAAHAAKSIKEVTYHLRHSSEWLVRLGDGTEESHNKIQESLNDLWEFTGDLFEMNEVDEILIKEGIAVDLAEVKKEWDKTINQVIERATLTKPEECYMQSGRLNAMHSEYLGHLIAEMQFLQRAYPEAQW</sequence>
<dbReference type="NCBIfam" id="TIGR02158">
    <property type="entry name" value="PA_CoA_Oxy3"/>
    <property type="match status" value="1"/>
</dbReference>
<organism evidence="1 2">
    <name type="scientific">Vicingus serpentipes</name>
    <dbReference type="NCBI Taxonomy" id="1926625"/>
    <lineage>
        <taxon>Bacteria</taxon>
        <taxon>Pseudomonadati</taxon>
        <taxon>Bacteroidota</taxon>
        <taxon>Flavobacteriia</taxon>
        <taxon>Flavobacteriales</taxon>
        <taxon>Vicingaceae</taxon>
        <taxon>Vicingus</taxon>
    </lineage>
</organism>
<gene>
    <name evidence="1" type="primary">paaC</name>
    <name evidence="1" type="ORF">FRY74_06535</name>
</gene>
<dbReference type="GO" id="GO:0010124">
    <property type="term" value="P:phenylacetate catabolic process"/>
    <property type="evidence" value="ECO:0007669"/>
    <property type="project" value="InterPro"/>
</dbReference>
<evidence type="ECO:0000313" key="1">
    <source>
        <dbReference type="EMBL" id="TXB65087.1"/>
    </source>
</evidence>
<dbReference type="InterPro" id="IPR007814">
    <property type="entry name" value="PaaA_PaaC"/>
</dbReference>
<accession>A0A5C6RSH1</accession>
<dbReference type="Pfam" id="PF05138">
    <property type="entry name" value="PaaA_PaaC"/>
    <property type="match status" value="1"/>
</dbReference>
<evidence type="ECO:0000313" key="2">
    <source>
        <dbReference type="Proteomes" id="UP000321721"/>
    </source>
</evidence>
<name>A0A5C6RSH1_9FLAO</name>
<reference evidence="1 2" key="1">
    <citation type="submission" date="2019-08" db="EMBL/GenBank/DDBJ databases">
        <title>Genome of Vicingus serpentipes NCIMB 15042.</title>
        <authorList>
            <person name="Bowman J.P."/>
        </authorList>
    </citation>
    <scope>NUCLEOTIDE SEQUENCE [LARGE SCALE GENOMIC DNA]</scope>
    <source>
        <strain evidence="1 2">NCIMB 15042</strain>
    </source>
</reference>
<dbReference type="PANTHER" id="PTHR30458:SF0">
    <property type="entry name" value="1,2-PHENYLACETYL-COA EPOXIDASE, SUBUNIT C"/>
    <property type="match status" value="1"/>
</dbReference>
<dbReference type="InterPro" id="IPR009078">
    <property type="entry name" value="Ferritin-like_SF"/>
</dbReference>
<dbReference type="InterPro" id="IPR012347">
    <property type="entry name" value="Ferritin-like"/>
</dbReference>
<keyword evidence="2" id="KW-1185">Reference proteome</keyword>
<protein>
    <submittedName>
        <fullName evidence="1">Phenylacetate-CoA oxygenase subunit PaaC</fullName>
    </submittedName>
</protein>